<evidence type="ECO:0000313" key="2">
    <source>
        <dbReference type="Proteomes" id="UP001175226"/>
    </source>
</evidence>
<dbReference type="AlphaFoldDB" id="A0AA39MPU5"/>
<reference evidence="1" key="1">
    <citation type="submission" date="2023-06" db="EMBL/GenBank/DDBJ databases">
        <authorList>
            <consortium name="Lawrence Berkeley National Laboratory"/>
            <person name="Ahrendt S."/>
            <person name="Sahu N."/>
            <person name="Indic B."/>
            <person name="Wong-Bajracharya J."/>
            <person name="Merenyi Z."/>
            <person name="Ke H.-M."/>
            <person name="Monk M."/>
            <person name="Kocsube S."/>
            <person name="Drula E."/>
            <person name="Lipzen A."/>
            <person name="Balint B."/>
            <person name="Henrissat B."/>
            <person name="Andreopoulos B."/>
            <person name="Martin F.M."/>
            <person name="Harder C.B."/>
            <person name="Rigling D."/>
            <person name="Ford K.L."/>
            <person name="Foster G.D."/>
            <person name="Pangilinan J."/>
            <person name="Papanicolaou A."/>
            <person name="Barry K."/>
            <person name="LaButti K."/>
            <person name="Viragh M."/>
            <person name="Koriabine M."/>
            <person name="Yan M."/>
            <person name="Riley R."/>
            <person name="Champramary S."/>
            <person name="Plett K.L."/>
            <person name="Tsai I.J."/>
            <person name="Slot J."/>
            <person name="Sipos G."/>
            <person name="Plett J."/>
            <person name="Nagy L.G."/>
            <person name="Grigoriev I.V."/>
        </authorList>
    </citation>
    <scope>NUCLEOTIDE SEQUENCE</scope>
    <source>
        <strain evidence="1">FPL87.14</strain>
    </source>
</reference>
<dbReference type="EMBL" id="JAUEPT010000027">
    <property type="protein sequence ID" value="KAK0442217.1"/>
    <property type="molecule type" value="Genomic_DNA"/>
</dbReference>
<accession>A0AA39MPU5</accession>
<evidence type="ECO:0000313" key="1">
    <source>
        <dbReference type="EMBL" id="KAK0442217.1"/>
    </source>
</evidence>
<organism evidence="1 2">
    <name type="scientific">Armillaria borealis</name>
    <dbReference type="NCBI Taxonomy" id="47425"/>
    <lineage>
        <taxon>Eukaryota</taxon>
        <taxon>Fungi</taxon>
        <taxon>Dikarya</taxon>
        <taxon>Basidiomycota</taxon>
        <taxon>Agaricomycotina</taxon>
        <taxon>Agaricomycetes</taxon>
        <taxon>Agaricomycetidae</taxon>
        <taxon>Agaricales</taxon>
        <taxon>Marasmiineae</taxon>
        <taxon>Physalacriaceae</taxon>
        <taxon>Armillaria</taxon>
    </lineage>
</organism>
<proteinExistence type="predicted"/>
<dbReference type="Proteomes" id="UP001175226">
    <property type="component" value="Unassembled WGS sequence"/>
</dbReference>
<sequence>MRGLSSRSIKCTVDMVKVGQAMGQVSQIQGRETNDVLLPALNLFSPILEAKRVSNEKTPTDSTRTGTHFIILVHHGLCSIARIPVSDVEWYYDFRILDVSVPQSECYTVPDPHAGKKAVAQGCSFSHGGRTQRPARNKRDRWRGLPDIRCVDAISYE</sequence>
<gene>
    <name evidence="1" type="ORF">EV421DRAFT_600582</name>
</gene>
<protein>
    <submittedName>
        <fullName evidence="1">Uncharacterized protein</fullName>
    </submittedName>
</protein>
<name>A0AA39MPU5_9AGAR</name>
<comment type="caution">
    <text evidence="1">The sequence shown here is derived from an EMBL/GenBank/DDBJ whole genome shotgun (WGS) entry which is preliminary data.</text>
</comment>
<keyword evidence="2" id="KW-1185">Reference proteome</keyword>